<dbReference type="EMBL" id="ML977143">
    <property type="protein sequence ID" value="KAF1990076.1"/>
    <property type="molecule type" value="Genomic_DNA"/>
</dbReference>
<dbReference type="Proteomes" id="UP000800041">
    <property type="component" value="Unassembled WGS sequence"/>
</dbReference>
<evidence type="ECO:0000256" key="3">
    <source>
        <dbReference type="ARBA" id="ARBA00022618"/>
    </source>
</evidence>
<keyword evidence="7" id="KW-0131">Cell cycle</keyword>
<keyword evidence="5" id="KW-0159">Chromosome partition</keyword>
<comment type="subcellular location">
    <subcellularLocation>
        <location evidence="1">Nucleus</location>
    </subcellularLocation>
</comment>
<evidence type="ECO:0000256" key="2">
    <source>
        <dbReference type="ARBA" id="ARBA00008585"/>
    </source>
</evidence>
<keyword evidence="10" id="KW-1185">Reference proteome</keyword>
<keyword evidence="3" id="KW-0132">Cell division</keyword>
<comment type="similarity">
    <text evidence="2">Belongs to the SCC4/mau-2 family.</text>
</comment>
<evidence type="ECO:0000256" key="5">
    <source>
        <dbReference type="ARBA" id="ARBA00022829"/>
    </source>
</evidence>
<dbReference type="PANTHER" id="PTHR21394">
    <property type="entry name" value="MAU2 CHROMATID COHESION FACTOR HOMOLOG"/>
    <property type="match status" value="1"/>
</dbReference>
<evidence type="ECO:0000256" key="1">
    <source>
        <dbReference type="ARBA" id="ARBA00004123"/>
    </source>
</evidence>
<feature type="compositionally biased region" description="Low complexity" evidence="8">
    <location>
        <begin position="35"/>
        <end position="69"/>
    </location>
</feature>
<name>A0A6G1HA25_9PEZI</name>
<feature type="region of interest" description="Disordered" evidence="8">
    <location>
        <begin position="1"/>
        <end position="76"/>
    </location>
</feature>
<evidence type="ECO:0000256" key="7">
    <source>
        <dbReference type="ARBA" id="ARBA00023306"/>
    </source>
</evidence>
<accession>A0A6G1HA25</accession>
<dbReference type="GO" id="GO:0051301">
    <property type="term" value="P:cell division"/>
    <property type="evidence" value="ECO:0007669"/>
    <property type="project" value="UniProtKB-KW"/>
</dbReference>
<proteinExistence type="inferred from homology"/>
<evidence type="ECO:0000313" key="10">
    <source>
        <dbReference type="Proteomes" id="UP000800041"/>
    </source>
</evidence>
<gene>
    <name evidence="9" type="ORF">K402DRAFT_325508</name>
</gene>
<organism evidence="9 10">
    <name type="scientific">Aulographum hederae CBS 113979</name>
    <dbReference type="NCBI Taxonomy" id="1176131"/>
    <lineage>
        <taxon>Eukaryota</taxon>
        <taxon>Fungi</taxon>
        <taxon>Dikarya</taxon>
        <taxon>Ascomycota</taxon>
        <taxon>Pezizomycotina</taxon>
        <taxon>Dothideomycetes</taxon>
        <taxon>Pleosporomycetidae</taxon>
        <taxon>Aulographales</taxon>
        <taxon>Aulographaceae</taxon>
    </lineage>
</organism>
<evidence type="ECO:0000256" key="8">
    <source>
        <dbReference type="SAM" id="MobiDB-lite"/>
    </source>
</evidence>
<evidence type="ECO:0000256" key="4">
    <source>
        <dbReference type="ARBA" id="ARBA00022776"/>
    </source>
</evidence>
<dbReference type="Pfam" id="PF10345">
    <property type="entry name" value="Cohesin_load"/>
    <property type="match status" value="1"/>
</dbReference>
<evidence type="ECO:0000313" key="9">
    <source>
        <dbReference type="EMBL" id="KAF1990076.1"/>
    </source>
</evidence>
<dbReference type="GO" id="GO:0007059">
    <property type="term" value="P:chromosome segregation"/>
    <property type="evidence" value="ECO:0007669"/>
    <property type="project" value="UniProtKB-KW"/>
</dbReference>
<keyword evidence="6" id="KW-0539">Nucleus</keyword>
<sequence>MPPTYEHIHVNPPVYNNINVSPPRPQTYPARAQSQTRPAQRPTPQTKPQPQVIVQRKPSTPSSSTSSKITKSKPQRDVPAPFDYSIVLMGLADEYITAARQMGPQVALAQRAEEKEQYYKLVATGMGCMAAALKKYRLQPRAEANLRLRYATLLCEETDNDLEAETVLSKGISLCERNKLLDLKYSMQHLLARVSFKSSPKAALKSVDKLIPDLEAYQHTSWLYAFRFLRVSLSLQLGAHTEVLAAQQHLRHLSSFAENQGDNAIFVTCAAFEAMLHLRSGLADSIEQAQRAIASARSLQLQDSVKDLHQIWTLLDCVDLGCSLQQASHEAADAKMSKMQQALDGAQTQWKDESFTVLIESSASGPLSASTGGILQKSPDGRDMLSFTWLRQKDLYSLGYYLSGVTSYLKHSVTNDKAEKFLREGVKIIQTNLKSPDVDPSSVSGALERTKWEHLLEWYMHLHLTFVLCHRSDWKAAKASLATLERTMDAVDQVGDGLITRWTIYLKGAIAQSSGDSSLALSTFQLPIFNLPESNNHPFDAGTDLSILASMNLLTLIRDPTHPSNDLAGDLLSQLEPFCLTHPNKSIYAALHFLKATCSPPEHITIMKRKQWINISLQTAHAIGNHQILAMAMNFMTHFCFNNILGEQAVKSAKTGWALAKRVKSDMWSVVAGGMLQEKLEVHGRGEDAKKVMEESKARLKGLPDGLRGKCLPGSE</sequence>
<keyword evidence="4" id="KW-0498">Mitosis</keyword>
<dbReference type="AlphaFoldDB" id="A0A6G1HA25"/>
<dbReference type="InterPro" id="IPR019440">
    <property type="entry name" value="MAU2"/>
</dbReference>
<dbReference type="GO" id="GO:0005634">
    <property type="term" value="C:nucleus"/>
    <property type="evidence" value="ECO:0007669"/>
    <property type="project" value="UniProtKB-SubCell"/>
</dbReference>
<reference evidence="9" key="1">
    <citation type="journal article" date="2020" name="Stud. Mycol.">
        <title>101 Dothideomycetes genomes: a test case for predicting lifestyles and emergence of pathogens.</title>
        <authorList>
            <person name="Haridas S."/>
            <person name="Albert R."/>
            <person name="Binder M."/>
            <person name="Bloem J."/>
            <person name="Labutti K."/>
            <person name="Salamov A."/>
            <person name="Andreopoulos B."/>
            <person name="Baker S."/>
            <person name="Barry K."/>
            <person name="Bills G."/>
            <person name="Bluhm B."/>
            <person name="Cannon C."/>
            <person name="Castanera R."/>
            <person name="Culley D."/>
            <person name="Daum C."/>
            <person name="Ezra D."/>
            <person name="Gonzalez J."/>
            <person name="Henrissat B."/>
            <person name="Kuo A."/>
            <person name="Liang C."/>
            <person name="Lipzen A."/>
            <person name="Lutzoni F."/>
            <person name="Magnuson J."/>
            <person name="Mondo S."/>
            <person name="Nolan M."/>
            <person name="Ohm R."/>
            <person name="Pangilinan J."/>
            <person name="Park H.-J."/>
            <person name="Ramirez L."/>
            <person name="Alfaro M."/>
            <person name="Sun H."/>
            <person name="Tritt A."/>
            <person name="Yoshinaga Y."/>
            <person name="Zwiers L.-H."/>
            <person name="Turgeon B."/>
            <person name="Goodwin S."/>
            <person name="Spatafora J."/>
            <person name="Crous P."/>
            <person name="Grigoriev I."/>
        </authorList>
    </citation>
    <scope>NUCLEOTIDE SEQUENCE</scope>
    <source>
        <strain evidence="9">CBS 113979</strain>
    </source>
</reference>
<dbReference type="OrthoDB" id="5565328at2759"/>
<dbReference type="GO" id="GO:0007064">
    <property type="term" value="P:mitotic sister chromatid cohesion"/>
    <property type="evidence" value="ECO:0007669"/>
    <property type="project" value="InterPro"/>
</dbReference>
<protein>
    <recommendedName>
        <fullName evidence="11">Cohesin loading factor-domain-containing protein</fullName>
    </recommendedName>
</protein>
<evidence type="ECO:0008006" key="11">
    <source>
        <dbReference type="Google" id="ProtNLM"/>
    </source>
</evidence>
<evidence type="ECO:0000256" key="6">
    <source>
        <dbReference type="ARBA" id="ARBA00023242"/>
    </source>
</evidence>